<accession>A0ABP0C204</accession>
<name>A0ABP0C204_9PEZI</name>
<dbReference type="Proteomes" id="UP001642405">
    <property type="component" value="Unassembled WGS sequence"/>
</dbReference>
<dbReference type="EMBL" id="CAWUHB010000034">
    <property type="protein sequence ID" value="CAK7226018.1"/>
    <property type="molecule type" value="Genomic_DNA"/>
</dbReference>
<evidence type="ECO:0000313" key="2">
    <source>
        <dbReference type="Proteomes" id="UP001642405"/>
    </source>
</evidence>
<protein>
    <submittedName>
        <fullName evidence="1">Uncharacterized protein</fullName>
    </submittedName>
</protein>
<evidence type="ECO:0000313" key="1">
    <source>
        <dbReference type="EMBL" id="CAK7226018.1"/>
    </source>
</evidence>
<gene>
    <name evidence="1" type="ORF">SCUCBS95973_006061</name>
</gene>
<sequence length="112" mass="12415">MQLQWLPRHLERLAEDTATGAPFCFCPGDAVVAVPHPVTSRLLQSGQTFQVTLPSLDDAAKMKAMLDFQWACLQVARYFAFDVDDYGDSSGAARALRYGDEGLYDEYEFTAG</sequence>
<keyword evidence="2" id="KW-1185">Reference proteome</keyword>
<proteinExistence type="predicted"/>
<comment type="caution">
    <text evidence="1">The sequence shown here is derived from an EMBL/GenBank/DDBJ whole genome shotgun (WGS) entry which is preliminary data.</text>
</comment>
<organism evidence="1 2">
    <name type="scientific">Sporothrix curviconia</name>
    <dbReference type="NCBI Taxonomy" id="1260050"/>
    <lineage>
        <taxon>Eukaryota</taxon>
        <taxon>Fungi</taxon>
        <taxon>Dikarya</taxon>
        <taxon>Ascomycota</taxon>
        <taxon>Pezizomycotina</taxon>
        <taxon>Sordariomycetes</taxon>
        <taxon>Sordariomycetidae</taxon>
        <taxon>Ophiostomatales</taxon>
        <taxon>Ophiostomataceae</taxon>
        <taxon>Sporothrix</taxon>
    </lineage>
</organism>
<reference evidence="1 2" key="1">
    <citation type="submission" date="2024-01" db="EMBL/GenBank/DDBJ databases">
        <authorList>
            <person name="Allen C."/>
            <person name="Tagirdzhanova G."/>
        </authorList>
    </citation>
    <scope>NUCLEOTIDE SEQUENCE [LARGE SCALE GENOMIC DNA]</scope>
</reference>